<dbReference type="STRING" id="860235.AOZ06_08890"/>
<dbReference type="EMBL" id="CP012752">
    <property type="protein sequence ID" value="ALG07030.1"/>
    <property type="molecule type" value="Genomic_DNA"/>
</dbReference>
<keyword evidence="1" id="KW-0472">Membrane</keyword>
<dbReference type="OrthoDB" id="9812729at2"/>
<feature type="transmembrane region" description="Helical" evidence="1">
    <location>
        <begin position="30"/>
        <end position="48"/>
    </location>
</feature>
<gene>
    <name evidence="3" type="ORF">AOZ06_08890</name>
</gene>
<evidence type="ECO:0000256" key="1">
    <source>
        <dbReference type="SAM" id="Phobius"/>
    </source>
</evidence>
<evidence type="ECO:0000259" key="2">
    <source>
        <dbReference type="Pfam" id="PF01882"/>
    </source>
</evidence>
<sequence>MRLTQRGTAMLVAAPVLLVSGWLAGFPVLIVLGAIAFCTVVAAVAVAGRKPRVAVVRDVHPDRVERGSRAGIVLRVRNPGARWQSAFTAVDRLGASTLRIAVRPLAPGAEQAYLNELPTWQRGKHEVGPLTLRRTDALGLGENTLFIGETATLWVYPRTLPVRSAASGLPLHHHDGAADETSPRGSLDIREVREYVPGDEVRHLHWKATARTGKLMIRDYADPRQPQFTVLLDNRPQIAAAPEFEEAVDVAASLVVAAAKADNRCQLATPSGVDVITTPGAVAVQRLLDELCVLDRTTETDLPLVPRALAQSWGGQFVVISSAVSAADQAALARVRSRYADLVVIALGNRDAAVAGGKVLRAADAVDATRQWQTVIAR</sequence>
<dbReference type="RefSeq" id="WP_054289001.1">
    <property type="nucleotide sequence ID" value="NZ_CP012752.1"/>
</dbReference>
<dbReference type="Proteomes" id="UP000063699">
    <property type="component" value="Chromosome"/>
</dbReference>
<dbReference type="PANTHER" id="PTHR34351:SF1">
    <property type="entry name" value="SLR1927 PROTEIN"/>
    <property type="match status" value="1"/>
</dbReference>
<protein>
    <recommendedName>
        <fullName evidence="2">DUF58 domain-containing protein</fullName>
    </recommendedName>
</protein>
<dbReference type="KEGG" id="kphy:AOZ06_08890"/>
<feature type="domain" description="DUF58" evidence="2">
    <location>
        <begin position="191"/>
        <end position="353"/>
    </location>
</feature>
<organism evidence="3 4">
    <name type="scientific">Kibdelosporangium phytohabitans</name>
    <dbReference type="NCBI Taxonomy" id="860235"/>
    <lineage>
        <taxon>Bacteria</taxon>
        <taxon>Bacillati</taxon>
        <taxon>Actinomycetota</taxon>
        <taxon>Actinomycetes</taxon>
        <taxon>Pseudonocardiales</taxon>
        <taxon>Pseudonocardiaceae</taxon>
        <taxon>Kibdelosporangium</taxon>
    </lineage>
</organism>
<reference evidence="3 4" key="1">
    <citation type="submission" date="2015-07" db="EMBL/GenBank/DDBJ databases">
        <title>Genome sequencing of Kibdelosporangium phytohabitans.</title>
        <authorList>
            <person name="Qin S."/>
            <person name="Xing K."/>
        </authorList>
    </citation>
    <scope>NUCLEOTIDE SEQUENCE [LARGE SCALE GENOMIC DNA]</scope>
    <source>
        <strain evidence="3 4">KLBMP1111</strain>
    </source>
</reference>
<evidence type="ECO:0000313" key="4">
    <source>
        <dbReference type="Proteomes" id="UP000063699"/>
    </source>
</evidence>
<dbReference type="AlphaFoldDB" id="A0A0N9HYQ9"/>
<keyword evidence="1" id="KW-0812">Transmembrane</keyword>
<dbReference type="Pfam" id="PF01882">
    <property type="entry name" value="DUF58"/>
    <property type="match status" value="1"/>
</dbReference>
<keyword evidence="1" id="KW-1133">Transmembrane helix</keyword>
<proteinExistence type="predicted"/>
<name>A0A0N9HYQ9_9PSEU</name>
<evidence type="ECO:0000313" key="3">
    <source>
        <dbReference type="EMBL" id="ALG07030.1"/>
    </source>
</evidence>
<dbReference type="InterPro" id="IPR002881">
    <property type="entry name" value="DUF58"/>
</dbReference>
<accession>A0A0N9HYQ9</accession>
<keyword evidence="4" id="KW-1185">Reference proteome</keyword>
<dbReference type="PANTHER" id="PTHR34351">
    <property type="entry name" value="SLR1927 PROTEIN-RELATED"/>
    <property type="match status" value="1"/>
</dbReference>